<proteinExistence type="predicted"/>
<evidence type="ECO:0000313" key="2">
    <source>
        <dbReference type="Proteomes" id="UP000319142"/>
    </source>
</evidence>
<protein>
    <submittedName>
        <fullName evidence="1">Uncharacterized protein</fullName>
    </submittedName>
</protein>
<dbReference type="InterPro" id="IPR036390">
    <property type="entry name" value="WH_DNA-bd_sf"/>
</dbReference>
<dbReference type="AlphaFoldDB" id="A0A558B4Z3"/>
<gene>
    <name evidence="1" type="ORF">FHK81_14595</name>
</gene>
<dbReference type="SUPFAM" id="SSF46785">
    <property type="entry name" value="Winged helix' DNA-binding domain"/>
    <property type="match status" value="1"/>
</dbReference>
<name>A0A558B4Z3_9GAMM</name>
<comment type="caution">
    <text evidence="1">The sequence shown here is derived from an EMBL/GenBank/DDBJ whole genome shotgun (WGS) entry which is preliminary data.</text>
</comment>
<evidence type="ECO:0000313" key="1">
    <source>
        <dbReference type="EMBL" id="TVT31590.1"/>
    </source>
</evidence>
<reference evidence="1 2" key="1">
    <citation type="submission" date="2019-07" db="EMBL/GenBank/DDBJ databases">
        <title>The pathways for chlorine oxyanion respiration interact through the shared metabolite chlorate.</title>
        <authorList>
            <person name="Barnum T.P."/>
            <person name="Cheng Y."/>
            <person name="Hill K.A."/>
            <person name="Lucas L.N."/>
            <person name="Carlson H.K."/>
            <person name="Coates J.D."/>
        </authorList>
    </citation>
    <scope>NUCLEOTIDE SEQUENCE [LARGE SCALE GENOMIC DNA]</scope>
    <source>
        <strain evidence="1">UCB</strain>
    </source>
</reference>
<sequence length="486" mass="54369">MEYSLLYANDVELSPEARWLLLQWSKLAGLKNAIASPRLELYRQLGMTHQHARAALDELKKKGIVIEEKVRQRRGRPISRLHISLDFRTHLKSVETVLPHPHRPEIESLLEHCIAARVPRAGHSQNLMTGKERTKKMAPATYWLLSILLAHARTPGVATGLGLKQLVALTGMKIERLRAQLAKLKKLEIISRSVPGASRDRGTRCIQSVYIFNLDHPILMGEKSLALTAFLVPEGSLSGQNFISGALKAAALKGRLVKYQNQVTERIEGAFSQSDKKHSSLKPRLQSQGPSPFLRAIADYHQRTHSLVPLLQLTESQAENLITLSKLGIDSSLHAHLLAYAMTLLSNHWNEVANGHDRFRPPIRPVISAIEQDCSSLLSTGACSRSLSSDFYTSLYQLALHIAKELQLHLRKIDRDSTFDFSKAALLINPFSQGRATRWAIKVHFRNPEDVPHVLSRPRICRIPSVNLSLPAALNALPSEITHELN</sequence>
<organism evidence="1 2">
    <name type="scientific">Marinobacter vinifirmus</name>
    <dbReference type="NCBI Taxonomy" id="355591"/>
    <lineage>
        <taxon>Bacteria</taxon>
        <taxon>Pseudomonadati</taxon>
        <taxon>Pseudomonadota</taxon>
        <taxon>Gammaproteobacteria</taxon>
        <taxon>Pseudomonadales</taxon>
        <taxon>Marinobacteraceae</taxon>
        <taxon>Marinobacter</taxon>
    </lineage>
</organism>
<accession>A0A558B4Z3</accession>
<dbReference type="EMBL" id="VMRX01000040">
    <property type="protein sequence ID" value="TVT31590.1"/>
    <property type="molecule type" value="Genomic_DNA"/>
</dbReference>
<dbReference type="RefSeq" id="WP_273134497.1">
    <property type="nucleotide sequence ID" value="NZ_VMRX01000040.1"/>
</dbReference>
<dbReference type="Proteomes" id="UP000319142">
    <property type="component" value="Unassembled WGS sequence"/>
</dbReference>